<evidence type="ECO:0000313" key="1">
    <source>
        <dbReference type="EMBL" id="MBD2253335.1"/>
    </source>
</evidence>
<protein>
    <recommendedName>
        <fullName evidence="3">Helix-turn-helix domain-containing protein</fullName>
    </recommendedName>
</protein>
<sequence length="84" mass="9759">MTKNFTHSEKYNCHQIASVLSLNLSTVRLWINRGWLKANKRSPKYYEVGISHLKQFLDNPPQQIKKRIASLDTQAINHLLKGKV</sequence>
<dbReference type="InterPro" id="IPR009061">
    <property type="entry name" value="DNA-bd_dom_put_sf"/>
</dbReference>
<dbReference type="Proteomes" id="UP000621307">
    <property type="component" value="Unassembled WGS sequence"/>
</dbReference>
<keyword evidence="2" id="KW-1185">Reference proteome</keyword>
<accession>A0ABR8BIK8</accession>
<dbReference type="EMBL" id="JACJQL010000030">
    <property type="protein sequence ID" value="MBD2253335.1"/>
    <property type="molecule type" value="Genomic_DNA"/>
</dbReference>
<gene>
    <name evidence="1" type="ORF">H6G14_18805</name>
</gene>
<organism evidence="1 2">
    <name type="scientific">Nostoc parmelioides FACHB-3921</name>
    <dbReference type="NCBI Taxonomy" id="2692909"/>
    <lineage>
        <taxon>Bacteria</taxon>
        <taxon>Bacillati</taxon>
        <taxon>Cyanobacteriota</taxon>
        <taxon>Cyanophyceae</taxon>
        <taxon>Nostocales</taxon>
        <taxon>Nostocaceae</taxon>
        <taxon>Nostoc</taxon>
    </lineage>
</organism>
<name>A0ABR8BIK8_9NOSO</name>
<evidence type="ECO:0000313" key="2">
    <source>
        <dbReference type="Proteomes" id="UP000621307"/>
    </source>
</evidence>
<proteinExistence type="predicted"/>
<comment type="caution">
    <text evidence="1">The sequence shown here is derived from an EMBL/GenBank/DDBJ whole genome shotgun (WGS) entry which is preliminary data.</text>
</comment>
<dbReference type="SUPFAM" id="SSF46955">
    <property type="entry name" value="Putative DNA-binding domain"/>
    <property type="match status" value="1"/>
</dbReference>
<dbReference type="RefSeq" id="WP_190568868.1">
    <property type="nucleotide sequence ID" value="NZ_JACJQL010000030.1"/>
</dbReference>
<evidence type="ECO:0008006" key="3">
    <source>
        <dbReference type="Google" id="ProtNLM"/>
    </source>
</evidence>
<reference evidence="1 2" key="1">
    <citation type="journal article" date="2020" name="ISME J.">
        <title>Comparative genomics reveals insights into cyanobacterial evolution and habitat adaptation.</title>
        <authorList>
            <person name="Chen M.Y."/>
            <person name="Teng W.K."/>
            <person name="Zhao L."/>
            <person name="Hu C.X."/>
            <person name="Zhou Y.K."/>
            <person name="Han B.P."/>
            <person name="Song L.R."/>
            <person name="Shu W.S."/>
        </authorList>
    </citation>
    <scope>NUCLEOTIDE SEQUENCE [LARGE SCALE GENOMIC DNA]</scope>
    <source>
        <strain evidence="1 2">FACHB-3921</strain>
    </source>
</reference>